<dbReference type="EMBL" id="CM042020">
    <property type="protein sequence ID" value="KAI3821159.1"/>
    <property type="molecule type" value="Genomic_DNA"/>
</dbReference>
<accession>A0ACB9JLF4</accession>
<evidence type="ECO:0000313" key="1">
    <source>
        <dbReference type="EMBL" id="KAI3821159.1"/>
    </source>
</evidence>
<reference evidence="1 2" key="2">
    <citation type="journal article" date="2022" name="Mol. Ecol. Resour.">
        <title>The genomes of chicory, endive, great burdock and yacon provide insights into Asteraceae paleo-polyploidization history and plant inulin production.</title>
        <authorList>
            <person name="Fan W."/>
            <person name="Wang S."/>
            <person name="Wang H."/>
            <person name="Wang A."/>
            <person name="Jiang F."/>
            <person name="Liu H."/>
            <person name="Zhao H."/>
            <person name="Xu D."/>
            <person name="Zhang Y."/>
        </authorList>
    </citation>
    <scope>NUCLEOTIDE SEQUENCE [LARGE SCALE GENOMIC DNA]</scope>
    <source>
        <strain evidence="2">cv. Yunnan</strain>
        <tissue evidence="1">Leaves</tissue>
    </source>
</reference>
<protein>
    <submittedName>
        <fullName evidence="1">Uncharacterized protein</fullName>
    </submittedName>
</protein>
<sequence>MSEWIEFEWSKRAIHVSAHKQSKWWYAKRFLHPDIVAPYDYIFIWDEDLGLDDFDAETMMQVIFKLNLKR</sequence>
<name>A0ACB9JLF4_9ASTR</name>
<reference evidence="2" key="1">
    <citation type="journal article" date="2022" name="Mol. Ecol. Resour.">
        <title>The genomes of chicory, endive, great burdock and yacon provide insights into Asteraceae palaeo-polyploidization history and plant inulin production.</title>
        <authorList>
            <person name="Fan W."/>
            <person name="Wang S."/>
            <person name="Wang H."/>
            <person name="Wang A."/>
            <person name="Jiang F."/>
            <person name="Liu H."/>
            <person name="Zhao H."/>
            <person name="Xu D."/>
            <person name="Zhang Y."/>
        </authorList>
    </citation>
    <scope>NUCLEOTIDE SEQUENCE [LARGE SCALE GENOMIC DNA]</scope>
    <source>
        <strain evidence="2">cv. Yunnan</strain>
    </source>
</reference>
<gene>
    <name evidence="1" type="ORF">L1987_08716</name>
</gene>
<evidence type="ECO:0000313" key="2">
    <source>
        <dbReference type="Proteomes" id="UP001056120"/>
    </source>
</evidence>
<organism evidence="1 2">
    <name type="scientific">Smallanthus sonchifolius</name>
    <dbReference type="NCBI Taxonomy" id="185202"/>
    <lineage>
        <taxon>Eukaryota</taxon>
        <taxon>Viridiplantae</taxon>
        <taxon>Streptophyta</taxon>
        <taxon>Embryophyta</taxon>
        <taxon>Tracheophyta</taxon>
        <taxon>Spermatophyta</taxon>
        <taxon>Magnoliopsida</taxon>
        <taxon>eudicotyledons</taxon>
        <taxon>Gunneridae</taxon>
        <taxon>Pentapetalae</taxon>
        <taxon>asterids</taxon>
        <taxon>campanulids</taxon>
        <taxon>Asterales</taxon>
        <taxon>Asteraceae</taxon>
        <taxon>Asteroideae</taxon>
        <taxon>Heliantheae alliance</taxon>
        <taxon>Millerieae</taxon>
        <taxon>Smallanthus</taxon>
    </lineage>
</organism>
<proteinExistence type="predicted"/>
<comment type="caution">
    <text evidence="1">The sequence shown here is derived from an EMBL/GenBank/DDBJ whole genome shotgun (WGS) entry which is preliminary data.</text>
</comment>
<keyword evidence="2" id="KW-1185">Reference proteome</keyword>
<dbReference type="Proteomes" id="UP001056120">
    <property type="component" value="Linkage Group LG03"/>
</dbReference>